<sequence length="474" mass="54297">MPPASSLACVLLLHYKKLPTTPAFLTNLPIVFSLLKTHIHTQLQGDRVNANDEDGVWRYNQATNGTYSYPHSFEELHLSTVVIQTLSYDFKLHAPKPYRHLMAQARLGSGIRLCFVLAMLERLNFRLGCTPQVLVIVIIHSLVLAVGKHCKDLKVQSVDPFTREVDAHIVIDDTNYMIQQDSHKSNIDAIIGSMAPKQCQDFVIKQPDNVYHVLLFYTASLTDNLRSFVTELLPPYANELLMLPPLEYNNKDLDSLPQVIMKKIRFLMKAAFAHQQVVIYVDRTTDITLLKQCLERKFDEFHIVVAQPQSLKMKKSESDSLLSFRLQKTRVLVTFVPISPPGCFDNSKNKMDDAELGIAHVAIIDRQLPFEYTIVSRSTDVMVWNAVYDAHNKVTCLMLGSITPELHRQFKNVSPYEMLQEFKSMFEKQARVEWFDLIQTFHACKQEEGKPVGQYVIKMKNYVAQLEHLGYVLP</sequence>
<dbReference type="Gene3D" id="3.40.50.300">
    <property type="entry name" value="P-loop containing nucleotide triphosphate hydrolases"/>
    <property type="match status" value="1"/>
</dbReference>
<name>A0ABQ4WEB3_9ASTR</name>
<comment type="caution">
    <text evidence="1">The sequence shown here is derived from an EMBL/GenBank/DDBJ whole genome shotgun (WGS) entry which is preliminary data.</text>
</comment>
<dbReference type="EMBL" id="BQNB010008569">
    <property type="protein sequence ID" value="GJS51206.1"/>
    <property type="molecule type" value="Genomic_DNA"/>
</dbReference>
<proteinExistence type="predicted"/>
<accession>A0ABQ4WEB3</accession>
<dbReference type="InterPro" id="IPR027417">
    <property type="entry name" value="P-loop_NTPase"/>
</dbReference>
<protein>
    <submittedName>
        <fullName evidence="1">Zinc finger, CCHC-type containing protein</fullName>
    </submittedName>
</protein>
<dbReference type="Proteomes" id="UP001151760">
    <property type="component" value="Unassembled WGS sequence"/>
</dbReference>
<dbReference type="SUPFAM" id="SSF52540">
    <property type="entry name" value="P-loop containing nucleoside triphosphate hydrolases"/>
    <property type="match status" value="1"/>
</dbReference>
<evidence type="ECO:0000313" key="1">
    <source>
        <dbReference type="EMBL" id="GJS51206.1"/>
    </source>
</evidence>
<reference evidence="1" key="1">
    <citation type="journal article" date="2022" name="Int. J. Mol. Sci.">
        <title>Draft Genome of Tanacetum Coccineum: Genomic Comparison of Closely Related Tanacetum-Family Plants.</title>
        <authorList>
            <person name="Yamashiro T."/>
            <person name="Shiraishi A."/>
            <person name="Nakayama K."/>
            <person name="Satake H."/>
        </authorList>
    </citation>
    <scope>NUCLEOTIDE SEQUENCE</scope>
</reference>
<organism evidence="1 2">
    <name type="scientific">Tanacetum coccineum</name>
    <dbReference type="NCBI Taxonomy" id="301880"/>
    <lineage>
        <taxon>Eukaryota</taxon>
        <taxon>Viridiplantae</taxon>
        <taxon>Streptophyta</taxon>
        <taxon>Embryophyta</taxon>
        <taxon>Tracheophyta</taxon>
        <taxon>Spermatophyta</taxon>
        <taxon>Magnoliopsida</taxon>
        <taxon>eudicotyledons</taxon>
        <taxon>Gunneridae</taxon>
        <taxon>Pentapetalae</taxon>
        <taxon>asterids</taxon>
        <taxon>campanulids</taxon>
        <taxon>Asterales</taxon>
        <taxon>Asteraceae</taxon>
        <taxon>Asteroideae</taxon>
        <taxon>Anthemideae</taxon>
        <taxon>Anthemidinae</taxon>
        <taxon>Tanacetum</taxon>
    </lineage>
</organism>
<evidence type="ECO:0000313" key="2">
    <source>
        <dbReference type="Proteomes" id="UP001151760"/>
    </source>
</evidence>
<keyword evidence="2" id="KW-1185">Reference proteome</keyword>
<gene>
    <name evidence="1" type="ORF">Tco_0624568</name>
</gene>
<reference evidence="1" key="2">
    <citation type="submission" date="2022-01" db="EMBL/GenBank/DDBJ databases">
        <authorList>
            <person name="Yamashiro T."/>
            <person name="Shiraishi A."/>
            <person name="Satake H."/>
            <person name="Nakayama K."/>
        </authorList>
    </citation>
    <scope>NUCLEOTIDE SEQUENCE</scope>
</reference>